<feature type="transmembrane region" description="Helical" evidence="8">
    <location>
        <begin position="59"/>
        <end position="80"/>
    </location>
</feature>
<comment type="subcellular location">
    <subcellularLocation>
        <location evidence="8">Cell inner membrane</location>
        <topology evidence="8">Multi-pass membrane protein</topology>
    </subcellularLocation>
    <subcellularLocation>
        <location evidence="1">Cell membrane</location>
        <topology evidence="1">Multi-pass membrane protein</topology>
    </subcellularLocation>
</comment>
<dbReference type="Pfam" id="PF02652">
    <property type="entry name" value="Lactate_perm"/>
    <property type="match status" value="1"/>
</dbReference>
<feature type="transmembrane region" description="Helical" evidence="8">
    <location>
        <begin position="28"/>
        <end position="47"/>
    </location>
</feature>
<accession>A0A178YUP8</accession>
<dbReference type="OrthoDB" id="7246087at2"/>
<dbReference type="AlphaFoldDB" id="A0A178YUP8"/>
<evidence type="ECO:0000256" key="5">
    <source>
        <dbReference type="ARBA" id="ARBA00022692"/>
    </source>
</evidence>
<evidence type="ECO:0000256" key="1">
    <source>
        <dbReference type="ARBA" id="ARBA00004651"/>
    </source>
</evidence>
<feature type="transmembrane region" description="Helical" evidence="8">
    <location>
        <begin position="418"/>
        <end position="439"/>
    </location>
</feature>
<dbReference type="GO" id="GO:0005886">
    <property type="term" value="C:plasma membrane"/>
    <property type="evidence" value="ECO:0007669"/>
    <property type="project" value="UniProtKB-SubCell"/>
</dbReference>
<keyword evidence="6 8" id="KW-1133">Transmembrane helix</keyword>
<evidence type="ECO:0000313" key="10">
    <source>
        <dbReference type="Proteomes" id="UP000078507"/>
    </source>
</evidence>
<keyword evidence="4" id="KW-1003">Cell membrane</keyword>
<dbReference type="InterPro" id="IPR003804">
    <property type="entry name" value="Lactate_perm"/>
</dbReference>
<feature type="transmembrane region" description="Helical" evidence="8">
    <location>
        <begin position="305"/>
        <end position="327"/>
    </location>
</feature>
<keyword evidence="10" id="KW-1185">Reference proteome</keyword>
<keyword evidence="8" id="KW-0997">Cell inner membrane</keyword>
<feature type="transmembrane region" description="Helical" evidence="8">
    <location>
        <begin position="103"/>
        <end position="132"/>
    </location>
</feature>
<evidence type="ECO:0000256" key="6">
    <source>
        <dbReference type="ARBA" id="ARBA00022989"/>
    </source>
</evidence>
<evidence type="ECO:0000256" key="8">
    <source>
        <dbReference type="RuleBase" id="RU365092"/>
    </source>
</evidence>
<dbReference type="GO" id="GO:0015129">
    <property type="term" value="F:lactate transmembrane transporter activity"/>
    <property type="evidence" value="ECO:0007669"/>
    <property type="project" value="UniProtKB-UniRule"/>
</dbReference>
<dbReference type="GO" id="GO:0015295">
    <property type="term" value="F:solute:proton symporter activity"/>
    <property type="evidence" value="ECO:0007669"/>
    <property type="project" value="TreeGrafter"/>
</dbReference>
<evidence type="ECO:0000256" key="2">
    <source>
        <dbReference type="ARBA" id="ARBA00010100"/>
    </source>
</evidence>
<protein>
    <recommendedName>
        <fullName evidence="8">L-lactate permease</fullName>
    </recommendedName>
</protein>
<dbReference type="STRING" id="36856.ATB98_16065"/>
<feature type="transmembrane region" description="Helical" evidence="8">
    <location>
        <begin position="348"/>
        <end position="370"/>
    </location>
</feature>
<dbReference type="PANTHER" id="PTHR30003:SF0">
    <property type="entry name" value="GLYCOLATE PERMEASE GLCA-RELATED"/>
    <property type="match status" value="1"/>
</dbReference>
<feature type="transmembrane region" description="Helical" evidence="8">
    <location>
        <begin position="459"/>
        <end position="484"/>
    </location>
</feature>
<proteinExistence type="inferred from homology"/>
<dbReference type="Proteomes" id="UP000078507">
    <property type="component" value="Unassembled WGS sequence"/>
</dbReference>
<organism evidence="9 10">
    <name type="scientific">Sinorhizobium saheli</name>
    <dbReference type="NCBI Taxonomy" id="36856"/>
    <lineage>
        <taxon>Bacteria</taxon>
        <taxon>Pseudomonadati</taxon>
        <taxon>Pseudomonadota</taxon>
        <taxon>Alphaproteobacteria</taxon>
        <taxon>Hyphomicrobiales</taxon>
        <taxon>Rhizobiaceae</taxon>
        <taxon>Sinorhizobium/Ensifer group</taxon>
        <taxon>Sinorhizobium</taxon>
    </lineage>
</organism>
<dbReference type="EMBL" id="LNQB01000030">
    <property type="protein sequence ID" value="OAP50465.1"/>
    <property type="molecule type" value="Genomic_DNA"/>
</dbReference>
<sequence length="487" mass="51268">MLYIVWALPALIVIGLLASGRATTLVAAIIGLLVAIIVALSAAPGEFQLYRGASALLRGAWIGWIVVPYILGGLMFWQMAIRPGDAAMPVESLRPNMQARRRLLFAACFLIGPFSESATGFGAGIVGTMLLLRRLDLQPVYLMAFSLLSQTMILWGGMGNGAIVAGAFSRTDPTALAVNASFFQAALNVLWLPLYWRMARRAGVGASFRERLSEVLWLGGSLLLLIAATQALGPEVAMLCAYGPIIVLRYLFDERPDPRKLLEAVRRMAPFGLLIGWLMATRLTSPLSELLRQTGRLEPFAGAPAWSPLFHAGTWLAAGAVLCALCYGHVSSLGKEAAKAWKTGRLAVLAIIIFSMMAELISSSGIAAALGEGINAAVGSGAITCLALVSAVFGALANSGNAANGLFMSSQVSLATEAGLNVAAVIALQHTAALALNLISPVRMSIVCSLAGCRGQERAAYHAMLPFAAAVVAVLLTGSLMITYRVL</sequence>
<comment type="function">
    <text evidence="8">Uptake of L-lactate across the membrane. Can also transport D-lactate and glycolate.</text>
</comment>
<evidence type="ECO:0000256" key="4">
    <source>
        <dbReference type="ARBA" id="ARBA00022475"/>
    </source>
</evidence>
<keyword evidence="7 8" id="KW-0472">Membrane</keyword>
<feature type="transmembrane region" description="Helical" evidence="8">
    <location>
        <begin position="215"/>
        <end position="230"/>
    </location>
</feature>
<keyword evidence="3 8" id="KW-0813">Transport</keyword>
<feature type="transmembrane region" description="Helical" evidence="8">
    <location>
        <begin position="376"/>
        <end position="397"/>
    </location>
</feature>
<dbReference type="PANTHER" id="PTHR30003">
    <property type="entry name" value="L-LACTATE PERMEASE"/>
    <property type="match status" value="1"/>
</dbReference>
<evidence type="ECO:0000313" key="9">
    <source>
        <dbReference type="EMBL" id="OAP50465.1"/>
    </source>
</evidence>
<reference evidence="9 10" key="1">
    <citation type="submission" date="2015-11" db="EMBL/GenBank/DDBJ databases">
        <title>Ensifer anhuiense sp. nov., an effective nitrogen fixation bacterium with Glycine soja.</title>
        <authorList>
            <person name="Yan H."/>
            <person name="Chen W."/>
        </authorList>
    </citation>
    <scope>NUCLEOTIDE SEQUENCE [LARGE SCALE GENOMIC DNA]</scope>
    <source>
        <strain evidence="9 10">LMG 7837</strain>
    </source>
</reference>
<evidence type="ECO:0000256" key="7">
    <source>
        <dbReference type="ARBA" id="ARBA00023136"/>
    </source>
</evidence>
<gene>
    <name evidence="9" type="ORF">ATB98_16065</name>
</gene>
<name>A0A178YUP8_SINSA</name>
<evidence type="ECO:0000256" key="3">
    <source>
        <dbReference type="ARBA" id="ARBA00022448"/>
    </source>
</evidence>
<feature type="transmembrane region" description="Helical" evidence="8">
    <location>
        <begin position="144"/>
        <end position="168"/>
    </location>
</feature>
<keyword evidence="5 8" id="KW-0812">Transmembrane</keyword>
<feature type="transmembrane region" description="Helical" evidence="8">
    <location>
        <begin position="174"/>
        <end position="194"/>
    </location>
</feature>
<comment type="similarity">
    <text evidence="2 8">Belongs to the lactate permease family.</text>
</comment>
<comment type="caution">
    <text evidence="9">The sequence shown here is derived from an EMBL/GenBank/DDBJ whole genome shotgun (WGS) entry which is preliminary data.</text>
</comment>